<evidence type="ECO:0000259" key="3">
    <source>
        <dbReference type="PROSITE" id="PS51724"/>
    </source>
</evidence>
<dbReference type="Proteomes" id="UP000051497">
    <property type="component" value="Unassembled WGS sequence"/>
</dbReference>
<dbReference type="PATRIC" id="fig|1590043.3.peg.2574"/>
<dbReference type="RefSeq" id="WP_075067138.1">
    <property type="nucleotide sequence ID" value="NZ_LKAJ02000001.1"/>
</dbReference>
<reference evidence="4" key="1">
    <citation type="submission" date="2015-09" db="EMBL/GenBank/DDBJ databases">
        <title>Draft Genome Sequences of Two Novel Amoeba-resistant Intranuclear Bacteria, Candidatus Berkiella cookevillensis and Candidatus Berkiella aquae.</title>
        <authorList>
            <person name="Mehari Y.T."/>
            <person name="Arivett B.A."/>
            <person name="Farone A.L."/>
            <person name="Gunderson J.H."/>
            <person name="Farone M.B."/>
        </authorList>
    </citation>
    <scope>NUCLEOTIDE SEQUENCE [LARGE SCALE GENOMIC DNA]</scope>
    <source>
        <strain evidence="4">HT99</strain>
    </source>
</reference>
<dbReference type="EMBL" id="LKAJ01000012">
    <property type="protein sequence ID" value="KRG20429.1"/>
    <property type="molecule type" value="Genomic_DNA"/>
</dbReference>
<dbReference type="GO" id="GO:0042834">
    <property type="term" value="F:peptidoglycan binding"/>
    <property type="evidence" value="ECO:0007669"/>
    <property type="project" value="InterPro"/>
</dbReference>
<dbReference type="GO" id="GO:0032153">
    <property type="term" value="C:cell division site"/>
    <property type="evidence" value="ECO:0007669"/>
    <property type="project" value="TreeGrafter"/>
</dbReference>
<keyword evidence="6" id="KW-1185">Reference proteome</keyword>
<dbReference type="OrthoDB" id="5654216at2"/>
<dbReference type="STRING" id="295108.HT99x_02532"/>
<reference evidence="5" key="2">
    <citation type="journal article" date="2016" name="Genome Announc.">
        <title>Draft Genome Sequences of Two Novel Amoeba-Resistant Intranuclear Bacteria, 'Candidatus Berkiella cookevillensis' and 'Candidatus Berkiella aquae'.</title>
        <authorList>
            <person name="Mehari Y.T."/>
            <person name="Arivett B.A."/>
            <person name="Farone A.L."/>
            <person name="Gunderson J.H."/>
            <person name="Farone M.B."/>
        </authorList>
    </citation>
    <scope>NUCLEOTIDE SEQUENCE</scope>
    <source>
        <strain evidence="5">HT99</strain>
    </source>
</reference>
<dbReference type="SUPFAM" id="SSF110997">
    <property type="entry name" value="Sporulation related repeat"/>
    <property type="match status" value="1"/>
</dbReference>
<keyword evidence="2" id="KW-0472">Membrane</keyword>
<dbReference type="Gene3D" id="3.30.70.1070">
    <property type="entry name" value="Sporulation related repeat"/>
    <property type="match status" value="1"/>
</dbReference>
<dbReference type="InterPro" id="IPR036680">
    <property type="entry name" value="SPOR-like_sf"/>
</dbReference>
<reference evidence="5" key="3">
    <citation type="submission" date="2021-06" db="EMBL/GenBank/DDBJ databases">
        <title>Genomic Description and Analysis of Intracellular Bacteria, Candidatus Berkiella cookevillensis and Candidatus Berkiella aquae.</title>
        <authorList>
            <person name="Kidane D.T."/>
            <person name="Mehari Y.T."/>
            <person name="Rice F.C."/>
            <person name="Arivett B.A."/>
            <person name="Farone A.L."/>
            <person name="Berk S.G."/>
            <person name="Farone M.B."/>
        </authorList>
    </citation>
    <scope>NUCLEOTIDE SEQUENCE</scope>
    <source>
        <strain evidence="5">HT99</strain>
    </source>
</reference>
<protein>
    <submittedName>
        <fullName evidence="4">Cell division protein DedD</fullName>
    </submittedName>
    <submittedName>
        <fullName evidence="5">SPOR domain-containing protein</fullName>
    </submittedName>
</protein>
<feature type="region of interest" description="Disordered" evidence="1">
    <location>
        <begin position="31"/>
        <end position="112"/>
    </location>
</feature>
<feature type="compositionally biased region" description="Basic and acidic residues" evidence="1">
    <location>
        <begin position="232"/>
        <end position="260"/>
    </location>
</feature>
<feature type="compositionally biased region" description="Basic and acidic residues" evidence="1">
    <location>
        <begin position="127"/>
        <end position="169"/>
    </location>
</feature>
<evidence type="ECO:0000313" key="5">
    <source>
        <dbReference type="EMBL" id="MCS5711737.1"/>
    </source>
</evidence>
<feature type="compositionally biased region" description="Polar residues" evidence="1">
    <location>
        <begin position="31"/>
        <end position="47"/>
    </location>
</feature>
<evidence type="ECO:0000313" key="4">
    <source>
        <dbReference type="EMBL" id="KRG20429.1"/>
    </source>
</evidence>
<sequence length="351" mass="39984">MSKLKERLFGLIVVIALGVIFVPMLLENTQNPKSNVTQETPSASVAKNENDKNQKPDILAKLKESSSEKPVVYDDKQPISDRPEIKTQDENAQKQAESLKAEQEKAALQQREQAKIEQLKLEEDKRHQAEALKAKQEQEKLEQAQRRQAEIEQAKQEQAKLEEEKRQQAQKEQMTKLAQDKKRQEEITQAKLEQQKLEEAKAQQAKEQAKLEQAKLEQRKLEEAKVQQAQEQAKHEQEKLAQPVKRAEAPKVEKHKEVVKSKPAKIPAHVAKGGWVVQMGSFAEHSNASNLLKKLKAAGYPAFTRHVNRYGMDLTVVMVGPHARRDDADRLCATLGMKFQIDGIVVRYEPH</sequence>
<dbReference type="InterPro" id="IPR052521">
    <property type="entry name" value="Cell_div_SPOR-domain"/>
</dbReference>
<dbReference type="GO" id="GO:0030428">
    <property type="term" value="C:cell septum"/>
    <property type="evidence" value="ECO:0007669"/>
    <property type="project" value="TreeGrafter"/>
</dbReference>
<organism evidence="4">
    <name type="scientific">Candidatus Berkiella aquae</name>
    <dbReference type="NCBI Taxonomy" id="295108"/>
    <lineage>
        <taxon>Bacteria</taxon>
        <taxon>Pseudomonadati</taxon>
        <taxon>Pseudomonadota</taxon>
        <taxon>Gammaproteobacteria</taxon>
        <taxon>Candidatus Berkiellales</taxon>
        <taxon>Candidatus Berkiellaceae</taxon>
        <taxon>Candidatus Berkiella</taxon>
    </lineage>
</organism>
<comment type="caution">
    <text evidence="4">The sequence shown here is derived from an EMBL/GenBank/DDBJ whole genome shotgun (WGS) entry which is preliminary data.</text>
</comment>
<name>A0A0Q9YIF0_9GAMM</name>
<keyword evidence="4" id="KW-0131">Cell cycle</keyword>
<keyword evidence="2" id="KW-0812">Transmembrane</keyword>
<feature type="compositionally biased region" description="Basic and acidic residues" evidence="1">
    <location>
        <begin position="48"/>
        <end position="105"/>
    </location>
</feature>
<evidence type="ECO:0000256" key="1">
    <source>
        <dbReference type="SAM" id="MobiDB-lite"/>
    </source>
</evidence>
<dbReference type="Pfam" id="PF05036">
    <property type="entry name" value="SPOR"/>
    <property type="match status" value="1"/>
</dbReference>
<dbReference type="EMBL" id="LKAJ02000001">
    <property type="protein sequence ID" value="MCS5711737.1"/>
    <property type="molecule type" value="Genomic_DNA"/>
</dbReference>
<keyword evidence="2" id="KW-1133">Transmembrane helix</keyword>
<dbReference type="PANTHER" id="PTHR38687">
    <property type="entry name" value="CELL DIVISION PROTEIN DEDD-RELATED"/>
    <property type="match status" value="1"/>
</dbReference>
<evidence type="ECO:0000256" key="2">
    <source>
        <dbReference type="SAM" id="Phobius"/>
    </source>
</evidence>
<proteinExistence type="predicted"/>
<keyword evidence="4" id="KW-0132">Cell division</keyword>
<evidence type="ECO:0000313" key="6">
    <source>
        <dbReference type="Proteomes" id="UP000051497"/>
    </source>
</evidence>
<dbReference type="PANTHER" id="PTHR38687:SF1">
    <property type="entry name" value="CELL DIVISION PROTEIN DEDD"/>
    <property type="match status" value="1"/>
</dbReference>
<accession>A0A0Q9YIF0</accession>
<gene>
    <name evidence="5" type="ORF">HT99x_009875</name>
    <name evidence="4" type="ORF">HT99x_02532</name>
</gene>
<feature type="transmembrane region" description="Helical" evidence="2">
    <location>
        <begin position="7"/>
        <end position="26"/>
    </location>
</feature>
<dbReference type="InterPro" id="IPR007730">
    <property type="entry name" value="SPOR-like_dom"/>
</dbReference>
<dbReference type="PROSITE" id="PS51724">
    <property type="entry name" value="SPOR"/>
    <property type="match status" value="1"/>
</dbReference>
<feature type="region of interest" description="Disordered" evidence="1">
    <location>
        <begin position="127"/>
        <end position="185"/>
    </location>
</feature>
<dbReference type="AlphaFoldDB" id="A0A0Q9YIF0"/>
<feature type="domain" description="SPOR" evidence="3">
    <location>
        <begin position="269"/>
        <end position="348"/>
    </location>
</feature>
<feature type="region of interest" description="Disordered" evidence="1">
    <location>
        <begin position="226"/>
        <end position="260"/>
    </location>
</feature>
<dbReference type="GO" id="GO:0032506">
    <property type="term" value="P:cytokinetic process"/>
    <property type="evidence" value="ECO:0007669"/>
    <property type="project" value="TreeGrafter"/>
</dbReference>